<evidence type="ECO:0000256" key="10">
    <source>
        <dbReference type="ARBA" id="ARBA00064635"/>
    </source>
</evidence>
<evidence type="ECO:0000256" key="1">
    <source>
        <dbReference type="ARBA" id="ARBA00004389"/>
    </source>
</evidence>
<keyword evidence="2" id="KW-0812">Transmembrane</keyword>
<feature type="compositionally biased region" description="Polar residues" evidence="12">
    <location>
        <begin position="541"/>
        <end position="551"/>
    </location>
</feature>
<feature type="region of interest" description="Disordered" evidence="12">
    <location>
        <begin position="468"/>
        <end position="487"/>
    </location>
</feature>
<dbReference type="Ensembl" id="ENSPMAT00000000486.1">
    <property type="protein sequence ID" value="ENSPMAP00000000485.1"/>
    <property type="gene ID" value="ENSPMAG00000000429.1"/>
</dbReference>
<evidence type="ECO:0000256" key="11">
    <source>
        <dbReference type="SAM" id="Coils"/>
    </source>
</evidence>
<dbReference type="InterPro" id="IPR045120">
    <property type="entry name" value="Suco/Slp1-like"/>
</dbReference>
<comment type="subunit">
    <text evidence="10">Interacts with EMP65.</text>
</comment>
<evidence type="ECO:0000256" key="8">
    <source>
        <dbReference type="ARBA" id="ARBA00046288"/>
    </source>
</evidence>
<dbReference type="STRING" id="7757.ENSPMAP00000000485"/>
<evidence type="ECO:0000313" key="14">
    <source>
        <dbReference type="Ensembl" id="ENSPMAP00000000485.1"/>
    </source>
</evidence>
<evidence type="ECO:0000256" key="4">
    <source>
        <dbReference type="ARBA" id="ARBA00022824"/>
    </source>
</evidence>
<evidence type="ECO:0000256" key="6">
    <source>
        <dbReference type="ARBA" id="ARBA00023136"/>
    </source>
</evidence>
<dbReference type="Pfam" id="PF07738">
    <property type="entry name" value="Sad1_UNC"/>
    <property type="match status" value="1"/>
</dbReference>
<evidence type="ECO:0000256" key="2">
    <source>
        <dbReference type="ARBA" id="ARBA00022692"/>
    </source>
</evidence>
<dbReference type="GO" id="GO:0046850">
    <property type="term" value="P:regulation of bone remodeling"/>
    <property type="evidence" value="ECO:0007669"/>
    <property type="project" value="TreeGrafter"/>
</dbReference>
<feature type="coiled-coil region" evidence="11">
    <location>
        <begin position="668"/>
        <end position="731"/>
    </location>
</feature>
<keyword evidence="3" id="KW-0732">Signal</keyword>
<sequence length="766" mass="82724">THPGPHEDIPSFDEWKKKVMEEEKEKQSHTLQSVDSSLHQVRKTQKNLNNYASVECGAKILATNPEAKSTSAILMENMDHYMLNPCSAKIWFVIELCEPVQVKQIDIANFELFSSTPQDFLISISDRYPTREWNKLGKFHARDERTVQSFPLDEQMFAKFLKMFAKYIKVELLSHFGKEHFCPLSLIRVFGTSMVEEYEEIAESHYNPEVPGIIDEDSDYPIDYGSKMDTDSKNIIGSATDAILSMVNIAAKVLGGSNEAEVSQSSTFPHVTDAANHIASEESPPPTLIPVVVPLEGEDDVEEHETQGGGDEERETVGLAESPAPPGLAPPVSIVTQLGPEEDQSPWLEELRAAWLHAETRTLCGGGGAALGRSCAARLPELALRMCLPWRDRDTRRAPRPPAPPESAASPAPDAPDEDSMTAAAGARVAGPEHAGTLPEAGEVNLSETSLGSGLLGERCLLPPHPEQQAVDVTPSHAAEHNAAAPPDTEIVAEASPPDTFEDQAAAASSAASSVLGAAETNDGGSVSNATTAATAASTPVEPSQTQTLQPTPRDAATQAVAVLPPTQHSETVETVGDRVVDTVDRTLPASTPAGELLAVEESAVQGAGNGSAAAASEFYAEASIAGEVALAPGGLVHGSSQKESVFMRLNNRIKALEVNMSLSSRYLEELSQRYRKQMEEMQKAFNKTIIKLQNTSRLAEEQDKRQSETINQMQAQLGNLSDLINNLSQATETLQAKVSERDVSLLISEMVCVLLVFVLCWQRCR</sequence>
<dbReference type="InterPro" id="IPR008979">
    <property type="entry name" value="Galactose-bd-like_sf"/>
</dbReference>
<comment type="similarity">
    <text evidence="9">Belongs to the SLP1 family.</text>
</comment>
<reference evidence="14" key="1">
    <citation type="submission" date="2025-08" db="UniProtKB">
        <authorList>
            <consortium name="Ensembl"/>
        </authorList>
    </citation>
    <scope>IDENTIFICATION</scope>
</reference>
<protein>
    <recommendedName>
        <fullName evidence="13">SUN domain-containing protein</fullName>
    </recommendedName>
</protein>
<keyword evidence="11" id="KW-0175">Coiled coil</keyword>
<comment type="subcellular location">
    <subcellularLocation>
        <location evidence="8">Endomembrane system</location>
        <topology evidence="8">Single-pass type I membrane protein</topology>
    </subcellularLocation>
    <subcellularLocation>
        <location evidence="1">Endoplasmic reticulum membrane</location>
        <topology evidence="1">Single-pass membrane protein</topology>
    </subcellularLocation>
</comment>
<dbReference type="SUPFAM" id="SSF49785">
    <property type="entry name" value="Galactose-binding domain-like"/>
    <property type="match status" value="1"/>
</dbReference>
<dbReference type="OMA" id="ITIMSLC"/>
<dbReference type="FunFam" id="2.60.120.260:FF:000099">
    <property type="entry name" value="Uncharacterized protein, isoform C"/>
    <property type="match status" value="1"/>
</dbReference>
<evidence type="ECO:0000256" key="12">
    <source>
        <dbReference type="SAM" id="MobiDB-lite"/>
    </source>
</evidence>
<dbReference type="PANTHER" id="PTHR12953">
    <property type="entry name" value="MEMBRANE PROTEIN CH1 RELATED"/>
    <property type="match status" value="1"/>
</dbReference>
<dbReference type="Gene3D" id="2.60.120.260">
    <property type="entry name" value="Galactose-binding domain-like"/>
    <property type="match status" value="1"/>
</dbReference>
<keyword evidence="4" id="KW-0256">Endoplasmic reticulum</keyword>
<evidence type="ECO:0000256" key="7">
    <source>
        <dbReference type="ARBA" id="ARBA00023180"/>
    </source>
</evidence>
<dbReference type="InterPro" id="IPR012919">
    <property type="entry name" value="SUN_dom"/>
</dbReference>
<evidence type="ECO:0000259" key="13">
    <source>
        <dbReference type="PROSITE" id="PS51469"/>
    </source>
</evidence>
<feature type="region of interest" description="Disordered" evidence="12">
    <location>
        <begin position="517"/>
        <end position="556"/>
    </location>
</feature>
<evidence type="ECO:0000256" key="9">
    <source>
        <dbReference type="ARBA" id="ARBA00061226"/>
    </source>
</evidence>
<organism evidence="14">
    <name type="scientific">Petromyzon marinus</name>
    <name type="common">Sea lamprey</name>
    <dbReference type="NCBI Taxonomy" id="7757"/>
    <lineage>
        <taxon>Eukaryota</taxon>
        <taxon>Metazoa</taxon>
        <taxon>Chordata</taxon>
        <taxon>Craniata</taxon>
        <taxon>Vertebrata</taxon>
        <taxon>Cyclostomata</taxon>
        <taxon>Hyperoartia</taxon>
        <taxon>Petromyzontiformes</taxon>
        <taxon>Petromyzontidae</taxon>
        <taxon>Petromyzon</taxon>
    </lineage>
</organism>
<dbReference type="GO" id="GO:0034975">
    <property type="term" value="P:protein folding in endoplasmic reticulum"/>
    <property type="evidence" value="ECO:0007669"/>
    <property type="project" value="TreeGrafter"/>
</dbReference>
<evidence type="ECO:0000256" key="3">
    <source>
        <dbReference type="ARBA" id="ARBA00022729"/>
    </source>
</evidence>
<dbReference type="GO" id="GO:0005789">
    <property type="term" value="C:endoplasmic reticulum membrane"/>
    <property type="evidence" value="ECO:0007669"/>
    <property type="project" value="UniProtKB-SubCell"/>
</dbReference>
<dbReference type="HOGENOM" id="CLU_006401_0_0_1"/>
<proteinExistence type="inferred from homology"/>
<reference evidence="14" key="2">
    <citation type="submission" date="2025-09" db="UniProtKB">
        <authorList>
            <consortium name="Ensembl"/>
        </authorList>
    </citation>
    <scope>IDENTIFICATION</scope>
</reference>
<dbReference type="PROSITE" id="PS51469">
    <property type="entry name" value="SUN"/>
    <property type="match status" value="1"/>
</dbReference>
<name>S4R5K5_PETMA</name>
<evidence type="ECO:0000256" key="5">
    <source>
        <dbReference type="ARBA" id="ARBA00022989"/>
    </source>
</evidence>
<keyword evidence="6" id="KW-0472">Membrane</keyword>
<feature type="region of interest" description="Disordered" evidence="12">
    <location>
        <begin position="393"/>
        <end position="444"/>
    </location>
</feature>
<accession>S4R5K5</accession>
<feature type="region of interest" description="Disordered" evidence="12">
    <location>
        <begin position="299"/>
        <end position="330"/>
    </location>
</feature>
<dbReference type="AlphaFoldDB" id="S4R5K5"/>
<dbReference type="GeneTree" id="ENSGT00390000013502"/>
<feature type="domain" description="SUN" evidence="13">
    <location>
        <begin position="27"/>
        <end position="194"/>
    </location>
</feature>
<keyword evidence="5" id="KW-1133">Transmembrane helix</keyword>
<dbReference type="PANTHER" id="PTHR12953:SF0">
    <property type="entry name" value="SUN DOMAIN-CONTAINING OSSIFICATION FACTOR"/>
    <property type="match status" value="1"/>
</dbReference>
<keyword evidence="7" id="KW-0325">Glycoprotein</keyword>